<dbReference type="CDD" id="cd07185">
    <property type="entry name" value="OmpA_C-like"/>
    <property type="match status" value="1"/>
</dbReference>
<feature type="domain" description="OmpA-like" evidence="5">
    <location>
        <begin position="383"/>
        <end position="500"/>
    </location>
</feature>
<evidence type="ECO:0000259" key="5">
    <source>
        <dbReference type="PROSITE" id="PS51123"/>
    </source>
</evidence>
<organism evidence="6 7">
    <name type="scientific">Imperialibacter roseus</name>
    <dbReference type="NCBI Taxonomy" id="1324217"/>
    <lineage>
        <taxon>Bacteria</taxon>
        <taxon>Pseudomonadati</taxon>
        <taxon>Bacteroidota</taxon>
        <taxon>Cytophagia</taxon>
        <taxon>Cytophagales</taxon>
        <taxon>Flammeovirgaceae</taxon>
        <taxon>Imperialibacter</taxon>
    </lineage>
</organism>
<dbReference type="InterPro" id="IPR006664">
    <property type="entry name" value="OMP_bac"/>
</dbReference>
<dbReference type="PANTHER" id="PTHR30329:SF21">
    <property type="entry name" value="LIPOPROTEIN YIAD-RELATED"/>
    <property type="match status" value="1"/>
</dbReference>
<proteinExistence type="predicted"/>
<dbReference type="PRINTS" id="PR01021">
    <property type="entry name" value="OMPADOMAIN"/>
</dbReference>
<dbReference type="Gene3D" id="3.30.1330.60">
    <property type="entry name" value="OmpA-like domain"/>
    <property type="match status" value="1"/>
</dbReference>
<evidence type="ECO:0000256" key="2">
    <source>
        <dbReference type="ARBA" id="ARBA00023136"/>
    </source>
</evidence>
<dbReference type="RefSeq" id="WP_317487702.1">
    <property type="nucleotide sequence ID" value="NZ_CP136051.1"/>
</dbReference>
<reference evidence="6 7" key="1">
    <citation type="journal article" date="2023" name="Microbiol. Resour. Announc.">
        <title>Complete Genome Sequence of Imperialibacter roseus strain P4T.</title>
        <authorList>
            <person name="Tizabi D.R."/>
            <person name="Bachvaroff T."/>
            <person name="Hill R.T."/>
        </authorList>
    </citation>
    <scope>NUCLEOTIDE SEQUENCE [LARGE SCALE GENOMIC DNA]</scope>
    <source>
        <strain evidence="6 7">P4T</strain>
    </source>
</reference>
<dbReference type="PRINTS" id="PR01023">
    <property type="entry name" value="NAFLGMOTY"/>
</dbReference>
<sequence>MHISIRHFERLFLFLTFSFFGWSLSAQNLFFNQYHFSPLAANPGQAGTLQDAWVGINYRSVPLQLGEKFITTQASALYPVGIGNHRLVFSGSFFSDRVTEFFNTTGGSLGAALSIALSERSELSFGTQAVVFGNSLTGDISTDSQFINGIFDPTAPTGELIGSKSGQVISASSGLYWQVRDYDGRGKGFAGISLFNFTNPEMSYSDQISQKLPTTYKATLGYEILKHGKFAILPTAQGIIGNGKKLLQTGSLFTYDLAGNGAKQIGLGGWYSTSELAVFSVQYQQPEVKAAVSFDVPVSNAYGGAVGSPLEIAIFYRIFKKNKREAAPMVVQTAVPVAAAQPMAADGATEMTAEADSKTQVEEQPVKGTERLVQKELASAPLTPEEERIIDENVRFKLDSDILDEPSQEYLAQVVAIFQQHANLHIQLTGHTCNTGSRDVNQNLSIKRAESVKAYLVNKGLGEDRITVDGKGETQPLTDNSSEALRQLNRRVEIKIVEESK</sequence>
<dbReference type="SUPFAM" id="SSF103088">
    <property type="entry name" value="OmpA-like"/>
    <property type="match status" value="1"/>
</dbReference>
<dbReference type="Proteomes" id="UP001302349">
    <property type="component" value="Chromosome"/>
</dbReference>
<evidence type="ECO:0000313" key="7">
    <source>
        <dbReference type="Proteomes" id="UP001302349"/>
    </source>
</evidence>
<keyword evidence="3" id="KW-0998">Cell outer membrane</keyword>
<dbReference type="InterPro" id="IPR050330">
    <property type="entry name" value="Bact_OuterMem_StrucFunc"/>
</dbReference>
<dbReference type="Pfam" id="PF11751">
    <property type="entry name" value="PorP_SprF"/>
    <property type="match status" value="1"/>
</dbReference>
<dbReference type="InterPro" id="IPR036737">
    <property type="entry name" value="OmpA-like_sf"/>
</dbReference>
<accession>A0ABZ0IL42</accession>
<dbReference type="Pfam" id="PF00691">
    <property type="entry name" value="OmpA"/>
    <property type="match status" value="1"/>
</dbReference>
<comment type="subcellular location">
    <subcellularLocation>
        <location evidence="1">Cell outer membrane</location>
    </subcellularLocation>
</comment>
<dbReference type="NCBIfam" id="TIGR03519">
    <property type="entry name" value="T9SS_PorP_fam"/>
    <property type="match status" value="1"/>
</dbReference>
<name>A0ABZ0IL42_9BACT</name>
<evidence type="ECO:0000256" key="1">
    <source>
        <dbReference type="ARBA" id="ARBA00004442"/>
    </source>
</evidence>
<evidence type="ECO:0000313" key="6">
    <source>
        <dbReference type="EMBL" id="WOK04904.1"/>
    </source>
</evidence>
<dbReference type="InterPro" id="IPR019861">
    <property type="entry name" value="PorP/SprF_Bacteroidetes"/>
</dbReference>
<dbReference type="PROSITE" id="PS51123">
    <property type="entry name" value="OMPA_2"/>
    <property type="match status" value="1"/>
</dbReference>
<dbReference type="EMBL" id="CP136051">
    <property type="protein sequence ID" value="WOK04904.1"/>
    <property type="molecule type" value="Genomic_DNA"/>
</dbReference>
<dbReference type="PANTHER" id="PTHR30329">
    <property type="entry name" value="STATOR ELEMENT OF FLAGELLAR MOTOR COMPLEX"/>
    <property type="match status" value="1"/>
</dbReference>
<dbReference type="InterPro" id="IPR006665">
    <property type="entry name" value="OmpA-like"/>
</dbReference>
<protein>
    <submittedName>
        <fullName evidence="6">PorP/SprF family type IX secretion system membrane protein</fullName>
    </submittedName>
</protein>
<evidence type="ECO:0000256" key="3">
    <source>
        <dbReference type="ARBA" id="ARBA00023237"/>
    </source>
</evidence>
<keyword evidence="2 4" id="KW-0472">Membrane</keyword>
<gene>
    <name evidence="6" type="ORF">RT717_17620</name>
</gene>
<keyword evidence="7" id="KW-1185">Reference proteome</keyword>
<evidence type="ECO:0000256" key="4">
    <source>
        <dbReference type="PROSITE-ProRule" id="PRU00473"/>
    </source>
</evidence>